<dbReference type="AlphaFoldDB" id="A0A1C7LYX4"/>
<name>A0A1C7LYX4_GRIFR</name>
<keyword evidence="4 8" id="KW-0732">Signal</keyword>
<evidence type="ECO:0000259" key="10">
    <source>
        <dbReference type="Pfam" id="PF05199"/>
    </source>
</evidence>
<keyword evidence="12" id="KW-1185">Reference proteome</keyword>
<dbReference type="Pfam" id="PF00732">
    <property type="entry name" value="GMC_oxred_N"/>
    <property type="match status" value="1"/>
</dbReference>
<dbReference type="SUPFAM" id="SSF54373">
    <property type="entry name" value="FAD-linked reductases, C-terminal domain"/>
    <property type="match status" value="1"/>
</dbReference>
<dbReference type="PIRSF" id="PIRSF000137">
    <property type="entry name" value="Alcohol_oxidase"/>
    <property type="match status" value="1"/>
</dbReference>
<evidence type="ECO:0000256" key="6">
    <source>
        <dbReference type="ARBA" id="ARBA00023002"/>
    </source>
</evidence>
<evidence type="ECO:0000256" key="2">
    <source>
        <dbReference type="ARBA" id="ARBA00010790"/>
    </source>
</evidence>
<keyword evidence="5 7" id="KW-0274">FAD</keyword>
<evidence type="ECO:0000313" key="12">
    <source>
        <dbReference type="Proteomes" id="UP000092993"/>
    </source>
</evidence>
<gene>
    <name evidence="11" type="primary">CHDH</name>
    <name evidence="11" type="ORF">A0H81_10668</name>
</gene>
<dbReference type="Gene3D" id="3.50.50.60">
    <property type="entry name" value="FAD/NAD(P)-binding domain"/>
    <property type="match status" value="3"/>
</dbReference>
<dbReference type="Pfam" id="PF05199">
    <property type="entry name" value="GMC_oxred_C"/>
    <property type="match status" value="1"/>
</dbReference>
<dbReference type="GO" id="GO:0016614">
    <property type="term" value="F:oxidoreductase activity, acting on CH-OH group of donors"/>
    <property type="evidence" value="ECO:0007669"/>
    <property type="project" value="InterPro"/>
</dbReference>
<evidence type="ECO:0000256" key="5">
    <source>
        <dbReference type="ARBA" id="ARBA00022827"/>
    </source>
</evidence>
<dbReference type="STRING" id="5627.A0A1C7LYX4"/>
<evidence type="ECO:0000313" key="11">
    <source>
        <dbReference type="EMBL" id="OBZ69436.1"/>
    </source>
</evidence>
<dbReference type="EMBL" id="LUGG01000017">
    <property type="protein sequence ID" value="OBZ69436.1"/>
    <property type="molecule type" value="Genomic_DNA"/>
</dbReference>
<feature type="chain" id="PRO_5008888847" evidence="8">
    <location>
        <begin position="18"/>
        <end position="433"/>
    </location>
</feature>
<feature type="domain" description="Glucose-methanol-choline oxidoreductase N-terminal" evidence="9">
    <location>
        <begin position="107"/>
        <end position="219"/>
    </location>
</feature>
<dbReference type="InterPro" id="IPR000172">
    <property type="entry name" value="GMC_OxRdtase_N"/>
</dbReference>
<sequence>MVCWPAQAMLTAGLVVASRLTENPNVSVAVLEAGKAHFNDSLVLAPDGWMKQVMNPEYDWVFHLFALTMFRILRTGPFYARILRTLEFSSIPVSFARTSSGVEFSLQKSLGQHGVDTINDAAWSSECYLQPALDHPNLKVFPEAYVTKVLTSTEGPNAEVVAHGVEFEHGGATHQMYAAKESPQILELSGIGDRAILEPLGITVKRHLPTFGANVQDHIILTAFVFEMRAGNKIITSGPIRDPKFQSKLREAYGDVGDALALVMTGLTFLPIQSFCERARRRHSPGAGGAPDGALLHFLTVAVTDHWSRFRQAVCEAAPVHRAPILPRDHPHRVCRSEGAAEIDPNYLAEQIDLEILVDSFKCLRKVTHTDPFKSLSIAELRSGPNTCGSCSILPEGKDGVVDPKLKVYGTENIRVVDLPILSLLTAVHTQAM</sequence>
<reference evidence="11 12" key="1">
    <citation type="submission" date="2016-03" db="EMBL/GenBank/DDBJ databases">
        <title>Whole genome sequencing of Grifola frondosa 9006-11.</title>
        <authorList>
            <person name="Min B."/>
            <person name="Park H."/>
            <person name="Kim J.-G."/>
            <person name="Cho H."/>
            <person name="Oh Y.-L."/>
            <person name="Kong W.-S."/>
            <person name="Choi I.-G."/>
        </authorList>
    </citation>
    <scope>NUCLEOTIDE SEQUENCE [LARGE SCALE GENOMIC DNA]</scope>
    <source>
        <strain evidence="11 12">9006-11</strain>
    </source>
</reference>
<evidence type="ECO:0000259" key="9">
    <source>
        <dbReference type="Pfam" id="PF00732"/>
    </source>
</evidence>
<feature type="domain" description="Glucose-methanol-choline oxidoreductase C-terminal" evidence="10">
    <location>
        <begin position="339"/>
        <end position="432"/>
    </location>
</feature>
<dbReference type="Proteomes" id="UP000092993">
    <property type="component" value="Unassembled WGS sequence"/>
</dbReference>
<dbReference type="InterPro" id="IPR007867">
    <property type="entry name" value="GMC_OxRtase_C"/>
</dbReference>
<dbReference type="GO" id="GO:0050660">
    <property type="term" value="F:flavin adenine dinucleotide binding"/>
    <property type="evidence" value="ECO:0007669"/>
    <property type="project" value="InterPro"/>
</dbReference>
<evidence type="ECO:0000256" key="8">
    <source>
        <dbReference type="SAM" id="SignalP"/>
    </source>
</evidence>
<dbReference type="InterPro" id="IPR036188">
    <property type="entry name" value="FAD/NAD-bd_sf"/>
</dbReference>
<evidence type="ECO:0000256" key="7">
    <source>
        <dbReference type="PIRSR" id="PIRSR000137-2"/>
    </source>
</evidence>
<feature type="signal peptide" evidence="8">
    <location>
        <begin position="1"/>
        <end position="17"/>
    </location>
</feature>
<feature type="binding site" evidence="7">
    <location>
        <position position="146"/>
    </location>
    <ligand>
        <name>FAD</name>
        <dbReference type="ChEBI" id="CHEBI:57692"/>
    </ligand>
</feature>
<dbReference type="PANTHER" id="PTHR11552:SF201">
    <property type="entry name" value="GLUCOSE-METHANOL-CHOLINE OXIDOREDUCTASE N-TERMINAL DOMAIN-CONTAINING PROTEIN"/>
    <property type="match status" value="1"/>
</dbReference>
<keyword evidence="3" id="KW-0285">Flavoprotein</keyword>
<dbReference type="OrthoDB" id="269227at2759"/>
<dbReference type="InterPro" id="IPR012132">
    <property type="entry name" value="GMC_OxRdtase"/>
</dbReference>
<organism evidence="11 12">
    <name type="scientific">Grifola frondosa</name>
    <name type="common">Maitake</name>
    <name type="synonym">Polyporus frondosus</name>
    <dbReference type="NCBI Taxonomy" id="5627"/>
    <lineage>
        <taxon>Eukaryota</taxon>
        <taxon>Fungi</taxon>
        <taxon>Dikarya</taxon>
        <taxon>Basidiomycota</taxon>
        <taxon>Agaricomycotina</taxon>
        <taxon>Agaricomycetes</taxon>
        <taxon>Polyporales</taxon>
        <taxon>Grifolaceae</taxon>
        <taxon>Grifola</taxon>
    </lineage>
</organism>
<keyword evidence="6" id="KW-0560">Oxidoreductase</keyword>
<comment type="similarity">
    <text evidence="2">Belongs to the GMC oxidoreductase family.</text>
</comment>
<dbReference type="PANTHER" id="PTHR11552">
    <property type="entry name" value="GLUCOSE-METHANOL-CHOLINE GMC OXIDOREDUCTASE"/>
    <property type="match status" value="1"/>
</dbReference>
<evidence type="ECO:0000256" key="3">
    <source>
        <dbReference type="ARBA" id="ARBA00022630"/>
    </source>
</evidence>
<comment type="cofactor">
    <cofactor evidence="1 7">
        <name>FAD</name>
        <dbReference type="ChEBI" id="CHEBI:57692"/>
    </cofactor>
</comment>
<accession>A0A1C7LYX4</accession>
<evidence type="ECO:0000256" key="1">
    <source>
        <dbReference type="ARBA" id="ARBA00001974"/>
    </source>
</evidence>
<evidence type="ECO:0000256" key="4">
    <source>
        <dbReference type="ARBA" id="ARBA00022729"/>
    </source>
</evidence>
<dbReference type="SUPFAM" id="SSF51905">
    <property type="entry name" value="FAD/NAD(P)-binding domain"/>
    <property type="match status" value="1"/>
</dbReference>
<proteinExistence type="inferred from homology"/>
<comment type="caution">
    <text evidence="11">The sequence shown here is derived from an EMBL/GenBank/DDBJ whole genome shotgun (WGS) entry which is preliminary data.</text>
</comment>
<protein>
    <submittedName>
        <fullName evidence="11">Choline dehydrogenase, mitochondrial</fullName>
    </submittedName>
</protein>